<dbReference type="InterPro" id="IPR011050">
    <property type="entry name" value="Pectin_lyase_fold/virulence"/>
</dbReference>
<evidence type="ECO:0000256" key="1">
    <source>
        <dbReference type="ARBA" id="ARBA00004613"/>
    </source>
</evidence>
<dbReference type="SMART" id="SM00710">
    <property type="entry name" value="PbH1"/>
    <property type="match status" value="6"/>
</dbReference>
<dbReference type="PANTHER" id="PTHR31884:SF9">
    <property type="entry name" value="ENDOPOLYGALACTURONASE D-RELATED"/>
    <property type="match status" value="1"/>
</dbReference>
<dbReference type="Proteomes" id="UP001152799">
    <property type="component" value="Chromosome 10"/>
</dbReference>
<evidence type="ECO:0000313" key="16">
    <source>
        <dbReference type="Proteomes" id="UP001152799"/>
    </source>
</evidence>
<keyword evidence="9" id="KW-0325">Glycoprotein</keyword>
<evidence type="ECO:0000256" key="5">
    <source>
        <dbReference type="ARBA" id="ARBA00022729"/>
    </source>
</evidence>
<dbReference type="OrthoDB" id="6727952at2759"/>
<evidence type="ECO:0000256" key="3">
    <source>
        <dbReference type="ARBA" id="ARBA00012736"/>
    </source>
</evidence>
<keyword evidence="8" id="KW-1015">Disulfide bond</keyword>
<dbReference type="SUPFAM" id="SSF51126">
    <property type="entry name" value="Pectin lyase-like"/>
    <property type="match status" value="1"/>
</dbReference>
<evidence type="ECO:0000256" key="10">
    <source>
        <dbReference type="ARBA" id="ARBA00023295"/>
    </source>
</evidence>
<evidence type="ECO:0000256" key="14">
    <source>
        <dbReference type="SAM" id="SignalP"/>
    </source>
</evidence>
<evidence type="ECO:0000256" key="12">
    <source>
        <dbReference type="ARBA" id="ARBA00034074"/>
    </source>
</evidence>
<keyword evidence="10 13" id="KW-0326">Glycosidase</keyword>
<accession>A0A9N9QEH2</accession>
<feature type="signal peptide" evidence="14">
    <location>
        <begin position="1"/>
        <end position="19"/>
    </location>
</feature>
<evidence type="ECO:0000313" key="15">
    <source>
        <dbReference type="EMBL" id="CAG9761251.1"/>
    </source>
</evidence>
<keyword evidence="7 13" id="KW-0378">Hydrolase</keyword>
<dbReference type="AlphaFoldDB" id="A0A9N9QEH2"/>
<comment type="similarity">
    <text evidence="2 13">Belongs to the glycosyl hydrolase 28 family.</text>
</comment>
<keyword evidence="16" id="KW-1185">Reference proteome</keyword>
<evidence type="ECO:0000256" key="11">
    <source>
        <dbReference type="ARBA" id="ARBA00023316"/>
    </source>
</evidence>
<reference evidence="15" key="1">
    <citation type="submission" date="2022-01" db="EMBL/GenBank/DDBJ databases">
        <authorList>
            <person name="King R."/>
        </authorList>
    </citation>
    <scope>NUCLEOTIDE SEQUENCE</scope>
</reference>
<keyword evidence="6" id="KW-0677">Repeat</keyword>
<dbReference type="InterPro" id="IPR006626">
    <property type="entry name" value="PbH1"/>
</dbReference>
<dbReference type="GO" id="GO:0045490">
    <property type="term" value="P:pectin catabolic process"/>
    <property type="evidence" value="ECO:0007669"/>
    <property type="project" value="TreeGrafter"/>
</dbReference>
<evidence type="ECO:0000256" key="6">
    <source>
        <dbReference type="ARBA" id="ARBA00022737"/>
    </source>
</evidence>
<comment type="subcellular location">
    <subcellularLocation>
        <location evidence="1">Secreted</location>
    </subcellularLocation>
</comment>
<dbReference type="InterPro" id="IPR000743">
    <property type="entry name" value="Glyco_hydro_28"/>
</dbReference>
<feature type="chain" id="PRO_5040474624" description="endo-polygalacturonase" evidence="14">
    <location>
        <begin position="20"/>
        <end position="358"/>
    </location>
</feature>
<organism evidence="15 16">
    <name type="scientific">Ceutorhynchus assimilis</name>
    <name type="common">cabbage seed weevil</name>
    <dbReference type="NCBI Taxonomy" id="467358"/>
    <lineage>
        <taxon>Eukaryota</taxon>
        <taxon>Metazoa</taxon>
        <taxon>Ecdysozoa</taxon>
        <taxon>Arthropoda</taxon>
        <taxon>Hexapoda</taxon>
        <taxon>Insecta</taxon>
        <taxon>Pterygota</taxon>
        <taxon>Neoptera</taxon>
        <taxon>Endopterygota</taxon>
        <taxon>Coleoptera</taxon>
        <taxon>Polyphaga</taxon>
        <taxon>Cucujiformia</taxon>
        <taxon>Curculionidae</taxon>
        <taxon>Ceutorhynchinae</taxon>
        <taxon>Ceutorhynchus</taxon>
    </lineage>
</organism>
<proteinExistence type="inferred from homology"/>
<name>A0A9N9QEH2_9CUCU</name>
<dbReference type="GO" id="GO:0005576">
    <property type="term" value="C:extracellular region"/>
    <property type="evidence" value="ECO:0007669"/>
    <property type="project" value="UniProtKB-SubCell"/>
</dbReference>
<keyword evidence="4" id="KW-0964">Secreted</keyword>
<evidence type="ECO:0000256" key="8">
    <source>
        <dbReference type="ARBA" id="ARBA00023157"/>
    </source>
</evidence>
<evidence type="ECO:0000256" key="2">
    <source>
        <dbReference type="ARBA" id="ARBA00008834"/>
    </source>
</evidence>
<dbReference type="EMBL" id="OU892286">
    <property type="protein sequence ID" value="CAG9761251.1"/>
    <property type="molecule type" value="Genomic_DNA"/>
</dbReference>
<dbReference type="EC" id="3.2.1.15" evidence="3"/>
<dbReference type="PANTHER" id="PTHR31884">
    <property type="entry name" value="POLYGALACTURONASE"/>
    <property type="match status" value="1"/>
</dbReference>
<comment type="catalytic activity">
    <reaction evidence="12">
        <text>(1,4-alpha-D-galacturonosyl)n+m + H2O = (1,4-alpha-D-galacturonosyl)n + (1,4-alpha-D-galacturonosyl)m.</text>
        <dbReference type="EC" id="3.2.1.15"/>
    </reaction>
</comment>
<dbReference type="GO" id="GO:0071555">
    <property type="term" value="P:cell wall organization"/>
    <property type="evidence" value="ECO:0007669"/>
    <property type="project" value="UniProtKB-KW"/>
</dbReference>
<dbReference type="Gene3D" id="2.160.20.10">
    <property type="entry name" value="Single-stranded right-handed beta-helix, Pectin lyase-like"/>
    <property type="match status" value="1"/>
</dbReference>
<dbReference type="Pfam" id="PF00295">
    <property type="entry name" value="Glyco_hydro_28"/>
    <property type="match status" value="1"/>
</dbReference>
<evidence type="ECO:0000256" key="7">
    <source>
        <dbReference type="ARBA" id="ARBA00022801"/>
    </source>
</evidence>
<sequence>MKTFHSIFYLILLITKISADICTITKFEQVLNATKTCTDIVLQDLVVPGGVTLKLNLLKGTNLVFNGTTLFEFTNWFGPLVTINGTGLRVSGGEGSIIDGQGKLYWDGKGGSGTPKPQFFTIEAFDSVFSNFTIVNTPKDVVQVTNSDKVEFYNWFIDDSQGDKGVAPKGHEGHHTDGFDVWNSTNVIIENLVVFNQDDCLAIRCGANITVSNLWCHGSHGLSISVGFSPDDISVNTLKNVTIKDSYLVKGMNGIHIKTHNDGGPGLISDITYKNITFDCVERFGVQIQQNYPRGDVVGNVPIDNLNFIDVRGGVADTAVPVFILCAEGACDNWHWTSVQINGTKPNHCNYEPEGFQC</sequence>
<dbReference type="InterPro" id="IPR050434">
    <property type="entry name" value="Glycosyl_hydrlase_28"/>
</dbReference>
<dbReference type="GO" id="GO:0004650">
    <property type="term" value="F:polygalacturonase activity"/>
    <property type="evidence" value="ECO:0007669"/>
    <property type="project" value="UniProtKB-EC"/>
</dbReference>
<evidence type="ECO:0000256" key="13">
    <source>
        <dbReference type="RuleBase" id="RU361169"/>
    </source>
</evidence>
<evidence type="ECO:0000256" key="4">
    <source>
        <dbReference type="ARBA" id="ARBA00022525"/>
    </source>
</evidence>
<gene>
    <name evidence="15" type="ORF">CEUTPL_LOCUS1957</name>
</gene>
<dbReference type="InterPro" id="IPR012334">
    <property type="entry name" value="Pectin_lyas_fold"/>
</dbReference>
<keyword evidence="5 14" id="KW-0732">Signal</keyword>
<keyword evidence="11" id="KW-0961">Cell wall biogenesis/degradation</keyword>
<evidence type="ECO:0000256" key="9">
    <source>
        <dbReference type="ARBA" id="ARBA00023180"/>
    </source>
</evidence>
<protein>
    <recommendedName>
        <fullName evidence="3">endo-polygalacturonase</fullName>
        <ecNumber evidence="3">3.2.1.15</ecNumber>
    </recommendedName>
</protein>